<keyword evidence="3" id="KW-1185">Reference proteome</keyword>
<dbReference type="Proteomes" id="UP000054560">
    <property type="component" value="Unassembled WGS sequence"/>
</dbReference>
<evidence type="ECO:0000256" key="1">
    <source>
        <dbReference type="SAM" id="MobiDB-lite"/>
    </source>
</evidence>
<dbReference type="AlphaFoldDB" id="A0A0L0GFN8"/>
<dbReference type="EMBL" id="KQ241624">
    <property type="protein sequence ID" value="KNC87078.1"/>
    <property type="molecule type" value="Genomic_DNA"/>
</dbReference>
<evidence type="ECO:0000313" key="2">
    <source>
        <dbReference type="EMBL" id="KNC87078.1"/>
    </source>
</evidence>
<dbReference type="GeneID" id="25901326"/>
<evidence type="ECO:0000313" key="3">
    <source>
        <dbReference type="Proteomes" id="UP000054560"/>
    </source>
</evidence>
<proteinExistence type="predicted"/>
<dbReference type="RefSeq" id="XP_014160980.1">
    <property type="nucleotide sequence ID" value="XM_014305505.1"/>
</dbReference>
<accession>A0A0L0GFN8</accession>
<feature type="compositionally biased region" description="Acidic residues" evidence="1">
    <location>
        <begin position="135"/>
        <end position="152"/>
    </location>
</feature>
<organism evidence="2 3">
    <name type="scientific">Sphaeroforma arctica JP610</name>
    <dbReference type="NCBI Taxonomy" id="667725"/>
    <lineage>
        <taxon>Eukaryota</taxon>
        <taxon>Ichthyosporea</taxon>
        <taxon>Ichthyophonida</taxon>
        <taxon>Sphaeroforma</taxon>
    </lineage>
</organism>
<reference evidence="2 3" key="1">
    <citation type="submission" date="2011-02" db="EMBL/GenBank/DDBJ databases">
        <title>The Genome Sequence of Sphaeroforma arctica JP610.</title>
        <authorList>
            <consortium name="The Broad Institute Genome Sequencing Platform"/>
            <person name="Russ C."/>
            <person name="Cuomo C."/>
            <person name="Young S.K."/>
            <person name="Zeng Q."/>
            <person name="Gargeya S."/>
            <person name="Alvarado L."/>
            <person name="Berlin A."/>
            <person name="Chapman S.B."/>
            <person name="Chen Z."/>
            <person name="Freedman E."/>
            <person name="Gellesch M."/>
            <person name="Goldberg J."/>
            <person name="Griggs A."/>
            <person name="Gujja S."/>
            <person name="Heilman E."/>
            <person name="Heiman D."/>
            <person name="Howarth C."/>
            <person name="Mehta T."/>
            <person name="Neiman D."/>
            <person name="Pearson M."/>
            <person name="Roberts A."/>
            <person name="Saif S."/>
            <person name="Shea T."/>
            <person name="Shenoy N."/>
            <person name="Sisk P."/>
            <person name="Stolte C."/>
            <person name="Sykes S."/>
            <person name="White J."/>
            <person name="Yandava C."/>
            <person name="Burger G."/>
            <person name="Gray M.W."/>
            <person name="Holland P.W.H."/>
            <person name="King N."/>
            <person name="Lang F.B.F."/>
            <person name="Roger A.J."/>
            <person name="Ruiz-Trillo I."/>
            <person name="Haas B."/>
            <person name="Nusbaum C."/>
            <person name="Birren B."/>
        </authorList>
    </citation>
    <scope>NUCLEOTIDE SEQUENCE [LARGE SCALE GENOMIC DNA]</scope>
    <source>
        <strain evidence="2 3">JP610</strain>
    </source>
</reference>
<name>A0A0L0GFN8_9EUKA</name>
<gene>
    <name evidence="2" type="ORF">SARC_00822</name>
</gene>
<sequence>MISNASAQFQLDCSQKTIATLVAERKFLIKRLKDKLADDRAAEEAHIKTVNECENRRRGERLIQKRAATRRSGDQVSSNSRGKVKRKPRSTGPSAQSRQRRKAEPVEPTSAPSAKKVRLTAKRKSMDKNVASDIMCDEEVDFGEDDPDLYER</sequence>
<feature type="compositionally biased region" description="Basic residues" evidence="1">
    <location>
        <begin position="115"/>
        <end position="125"/>
    </location>
</feature>
<protein>
    <submittedName>
        <fullName evidence="2">Uncharacterized protein</fullName>
    </submittedName>
</protein>
<feature type="region of interest" description="Disordered" evidence="1">
    <location>
        <begin position="55"/>
        <end position="152"/>
    </location>
</feature>